<accession>A0A9Q3ZHF7</accession>
<keyword evidence="1" id="KW-0472">Membrane</keyword>
<keyword evidence="3" id="KW-1185">Reference proteome</keyword>
<keyword evidence="1" id="KW-1133">Transmembrane helix</keyword>
<feature type="transmembrane region" description="Helical" evidence="1">
    <location>
        <begin position="194"/>
        <end position="211"/>
    </location>
</feature>
<dbReference type="PANTHER" id="PTHR35791">
    <property type="entry name" value="UPF0754 MEMBRANE PROTEIN YHEB"/>
    <property type="match status" value="1"/>
</dbReference>
<feature type="transmembrane region" description="Helical" evidence="1">
    <location>
        <begin position="12"/>
        <end position="31"/>
    </location>
</feature>
<protein>
    <submittedName>
        <fullName evidence="2">DUF445 domain-containing protein</fullName>
    </submittedName>
</protein>
<evidence type="ECO:0000313" key="2">
    <source>
        <dbReference type="EMBL" id="MCE7508787.1"/>
    </source>
</evidence>
<dbReference type="RefSeq" id="WP_022996933.1">
    <property type="nucleotide sequence ID" value="NZ_CBDDTQ010000003.1"/>
</dbReference>
<evidence type="ECO:0000256" key="1">
    <source>
        <dbReference type="SAM" id="Phobius"/>
    </source>
</evidence>
<feature type="transmembrane region" description="Helical" evidence="1">
    <location>
        <begin position="217"/>
        <end position="238"/>
    </location>
</feature>
<proteinExistence type="predicted"/>
<reference evidence="2" key="1">
    <citation type="submission" date="2022-01" db="EMBL/GenBank/DDBJ databases">
        <authorList>
            <person name="Karlyshev A.V."/>
            <person name="Jaspars M."/>
        </authorList>
    </citation>
    <scope>NUCLEOTIDE SEQUENCE</scope>
    <source>
        <strain evidence="2">AGSA3-2</strain>
    </source>
</reference>
<name>A0A9Q3ZHF7_9GAMM</name>
<dbReference type="PANTHER" id="PTHR35791:SF1">
    <property type="entry name" value="UPF0754 MEMBRANE PROTEIN YHEB"/>
    <property type="match status" value="1"/>
</dbReference>
<dbReference type="AlphaFoldDB" id="A0A9Q3ZHF7"/>
<feature type="transmembrane region" description="Helical" evidence="1">
    <location>
        <begin position="387"/>
        <end position="413"/>
    </location>
</feature>
<keyword evidence="1" id="KW-0812">Transmembrane</keyword>
<dbReference type="EMBL" id="JAJVKT010000009">
    <property type="protein sequence ID" value="MCE7508787.1"/>
    <property type="molecule type" value="Genomic_DNA"/>
</dbReference>
<gene>
    <name evidence="2" type="ORF">LZG35_09080</name>
</gene>
<evidence type="ECO:0000313" key="3">
    <source>
        <dbReference type="Proteomes" id="UP001107961"/>
    </source>
</evidence>
<dbReference type="Proteomes" id="UP001107961">
    <property type="component" value="Unassembled WGS sequence"/>
</dbReference>
<comment type="caution">
    <text evidence="2">The sequence shown here is derived from an EMBL/GenBank/DDBJ whole genome shotgun (WGS) entry which is preliminary data.</text>
</comment>
<organism evidence="2 3">
    <name type="scientific">Alloalcanivorax xenomutans</name>
    <dbReference type="NCBI Taxonomy" id="1094342"/>
    <lineage>
        <taxon>Bacteria</taxon>
        <taxon>Pseudomonadati</taxon>
        <taxon>Pseudomonadota</taxon>
        <taxon>Gammaproteobacteria</taxon>
        <taxon>Oceanospirillales</taxon>
        <taxon>Alcanivoracaceae</taxon>
        <taxon>Alloalcanivorax</taxon>
    </lineage>
</organism>
<sequence length="417" mass="47541">MDWSLILADVRANWILYLSMPVVAALIGYVTKLVAIRMMFQPLEFVGKPPLLGWQGIVPRRAATMASIACDLMMERLLKPEDVFDRLDPQRVAAEIRDPLIDVVEDITREVASEYQPGLWETLPEGIKRRVIQRIQKEAPHMVEQIMEDIKSNIHRVFDLKHMVVNALVRDKELLNRVFLEAGHVEFKFIARSGIYFGFAIGCVQAVVWALTHNVWVIPLFGLFTGWFTDWLALKMIFNPKQPVRYFGIFEWQGLFLRRRKQVAARYGELVAQEIVTPQAIIEEILKGPLSDRLFALVQRQVQRTLDEQAGLAKPLVVFAVGTSRYQQMKKAVAEKVMAALPEALGHVEAYAQEAMDLKNLLVTKMQELTEEEFEGLLRPAFQQDEWILIAVGALLGFLVGEVQVHVMLHFAVMPVG</sequence>